<feature type="region of interest" description="Disordered" evidence="1">
    <location>
        <begin position="46"/>
        <end position="87"/>
    </location>
</feature>
<organism evidence="3">
    <name type="scientific">Phaffia rhodozyma</name>
    <name type="common">Yeast</name>
    <name type="synonym">Xanthophyllomyces dendrorhous</name>
    <dbReference type="NCBI Taxonomy" id="264483"/>
    <lineage>
        <taxon>Eukaryota</taxon>
        <taxon>Fungi</taxon>
        <taxon>Dikarya</taxon>
        <taxon>Basidiomycota</taxon>
        <taxon>Agaricomycotina</taxon>
        <taxon>Tremellomycetes</taxon>
        <taxon>Cystofilobasidiales</taxon>
        <taxon>Mrakiaceae</taxon>
        <taxon>Phaffia</taxon>
    </lineage>
</organism>
<reference evidence="3" key="1">
    <citation type="submission" date="2014-08" db="EMBL/GenBank/DDBJ databases">
        <authorList>
            <person name="Sharma Rahul"/>
            <person name="Thines Marco"/>
        </authorList>
    </citation>
    <scope>NUCLEOTIDE SEQUENCE</scope>
</reference>
<keyword evidence="2" id="KW-1133">Transmembrane helix</keyword>
<name>A0A0F7SQH0_PHARH</name>
<sequence length="87" mass="9578">MSDLNLNLTGLAGLGRKTLVMPIAAFSMAILLTTYIHFSRNHARASQKRVRQSKLDELADPITVETGDPSRGLSARQKRRREAGVDS</sequence>
<keyword evidence="2" id="KW-0812">Transmembrane</keyword>
<feature type="transmembrane region" description="Helical" evidence="2">
    <location>
        <begin position="20"/>
        <end position="38"/>
    </location>
</feature>
<accession>A0A0F7SQH0</accession>
<keyword evidence="2" id="KW-0472">Membrane</keyword>
<dbReference type="AlphaFoldDB" id="A0A0F7SQH0"/>
<evidence type="ECO:0000313" key="3">
    <source>
        <dbReference type="EMBL" id="CED82894.1"/>
    </source>
</evidence>
<evidence type="ECO:0000256" key="1">
    <source>
        <dbReference type="SAM" id="MobiDB-lite"/>
    </source>
</evidence>
<protein>
    <submittedName>
        <fullName evidence="3">Uncharacterized protein</fullName>
    </submittedName>
</protein>
<evidence type="ECO:0000256" key="2">
    <source>
        <dbReference type="SAM" id="Phobius"/>
    </source>
</evidence>
<proteinExistence type="predicted"/>
<dbReference type="EMBL" id="LN483142">
    <property type="protein sequence ID" value="CED82894.1"/>
    <property type="molecule type" value="Genomic_DNA"/>
</dbReference>